<organism evidence="1 2">
    <name type="scientific">Actinokineospora iranica</name>
    <dbReference type="NCBI Taxonomy" id="1271860"/>
    <lineage>
        <taxon>Bacteria</taxon>
        <taxon>Bacillati</taxon>
        <taxon>Actinomycetota</taxon>
        <taxon>Actinomycetes</taxon>
        <taxon>Pseudonocardiales</taxon>
        <taxon>Pseudonocardiaceae</taxon>
        <taxon>Actinokineospora</taxon>
    </lineage>
</organism>
<dbReference type="RefSeq" id="WP_324187544.1">
    <property type="nucleotide sequence ID" value="NZ_FMZZ01000021.1"/>
</dbReference>
<evidence type="ECO:0000313" key="2">
    <source>
        <dbReference type="Proteomes" id="UP000199501"/>
    </source>
</evidence>
<proteinExistence type="predicted"/>
<gene>
    <name evidence="1" type="ORF">SAMN05216174_12165</name>
</gene>
<keyword evidence="2" id="KW-1185">Reference proteome</keyword>
<protein>
    <submittedName>
        <fullName evidence="1">Uncharacterized protein</fullName>
    </submittedName>
</protein>
<accession>A0A1G6YFM7</accession>
<reference evidence="2" key="1">
    <citation type="submission" date="2016-10" db="EMBL/GenBank/DDBJ databases">
        <authorList>
            <person name="Varghese N."/>
            <person name="Submissions S."/>
        </authorList>
    </citation>
    <scope>NUCLEOTIDE SEQUENCE [LARGE SCALE GENOMIC DNA]</scope>
    <source>
        <strain evidence="2">IBRC-M 10403</strain>
    </source>
</reference>
<dbReference type="EMBL" id="FMZZ01000021">
    <property type="protein sequence ID" value="SDD89170.1"/>
    <property type="molecule type" value="Genomic_DNA"/>
</dbReference>
<name>A0A1G6YFM7_9PSEU</name>
<dbReference type="AlphaFoldDB" id="A0A1G6YFM7"/>
<sequence length="84" mass="8520">MTKPLFRLTMLVKGADGAPQVLGAAVLGVVPPPVVTGVADAVITRDLACDHNGTLALHLSRAARTSPTAARGPSPSPTCCCTAW</sequence>
<evidence type="ECO:0000313" key="1">
    <source>
        <dbReference type="EMBL" id="SDD89170.1"/>
    </source>
</evidence>
<dbReference type="STRING" id="1271860.SAMN05216174_12165"/>
<dbReference type="Proteomes" id="UP000199501">
    <property type="component" value="Unassembled WGS sequence"/>
</dbReference>